<name>A0AAV7U421_PLEWA</name>
<evidence type="ECO:0000313" key="2">
    <source>
        <dbReference type="EMBL" id="KAJ1182829.1"/>
    </source>
</evidence>
<proteinExistence type="predicted"/>
<protein>
    <submittedName>
        <fullName evidence="2">Uncharacterized protein</fullName>
    </submittedName>
</protein>
<reference evidence="2" key="1">
    <citation type="journal article" date="2022" name="bioRxiv">
        <title>Sequencing and chromosome-scale assembly of the giantPleurodeles waltlgenome.</title>
        <authorList>
            <person name="Brown T."/>
            <person name="Elewa A."/>
            <person name="Iarovenko S."/>
            <person name="Subramanian E."/>
            <person name="Araus A.J."/>
            <person name="Petzold A."/>
            <person name="Susuki M."/>
            <person name="Suzuki K.-i.T."/>
            <person name="Hayashi T."/>
            <person name="Toyoda A."/>
            <person name="Oliveira C."/>
            <person name="Osipova E."/>
            <person name="Leigh N.D."/>
            <person name="Simon A."/>
            <person name="Yun M.H."/>
        </authorList>
    </citation>
    <scope>NUCLEOTIDE SEQUENCE</scope>
    <source>
        <strain evidence="2">20211129_DDA</strain>
        <tissue evidence="2">Liver</tissue>
    </source>
</reference>
<sequence length="112" mass="12543">MAASQVRVRIPGRSAYKELERRELRASPMKSNAEAPRTQGMASRTPMKPIDSLFFCLSSHVARISAATCLRVKFPCRVALETKTLTYYATLPNFGNSSPRRRDAQRATRKGP</sequence>
<accession>A0AAV7U421</accession>
<evidence type="ECO:0000313" key="3">
    <source>
        <dbReference type="Proteomes" id="UP001066276"/>
    </source>
</evidence>
<comment type="caution">
    <text evidence="2">The sequence shown here is derived from an EMBL/GenBank/DDBJ whole genome shotgun (WGS) entry which is preliminary data.</text>
</comment>
<dbReference type="Proteomes" id="UP001066276">
    <property type="component" value="Chromosome 3_2"/>
</dbReference>
<gene>
    <name evidence="2" type="ORF">NDU88_008006</name>
</gene>
<evidence type="ECO:0000256" key="1">
    <source>
        <dbReference type="SAM" id="MobiDB-lite"/>
    </source>
</evidence>
<organism evidence="2 3">
    <name type="scientific">Pleurodeles waltl</name>
    <name type="common">Iberian ribbed newt</name>
    <dbReference type="NCBI Taxonomy" id="8319"/>
    <lineage>
        <taxon>Eukaryota</taxon>
        <taxon>Metazoa</taxon>
        <taxon>Chordata</taxon>
        <taxon>Craniata</taxon>
        <taxon>Vertebrata</taxon>
        <taxon>Euteleostomi</taxon>
        <taxon>Amphibia</taxon>
        <taxon>Batrachia</taxon>
        <taxon>Caudata</taxon>
        <taxon>Salamandroidea</taxon>
        <taxon>Salamandridae</taxon>
        <taxon>Pleurodelinae</taxon>
        <taxon>Pleurodeles</taxon>
    </lineage>
</organism>
<keyword evidence="3" id="KW-1185">Reference proteome</keyword>
<feature type="region of interest" description="Disordered" evidence="1">
    <location>
        <begin position="19"/>
        <end position="45"/>
    </location>
</feature>
<dbReference type="EMBL" id="JANPWB010000006">
    <property type="protein sequence ID" value="KAJ1182829.1"/>
    <property type="molecule type" value="Genomic_DNA"/>
</dbReference>
<dbReference type="AlphaFoldDB" id="A0AAV7U421"/>
<feature type="region of interest" description="Disordered" evidence="1">
    <location>
        <begin position="91"/>
        <end position="112"/>
    </location>
</feature>